<keyword evidence="1" id="KW-0812">Transmembrane</keyword>
<gene>
    <name evidence="2" type="ordered locus">Tneu_1751</name>
</gene>
<evidence type="ECO:0000313" key="3">
    <source>
        <dbReference type="Proteomes" id="UP000001694"/>
    </source>
</evidence>
<evidence type="ECO:0000256" key="1">
    <source>
        <dbReference type="SAM" id="Phobius"/>
    </source>
</evidence>
<proteinExistence type="predicted"/>
<dbReference type="Proteomes" id="UP000001694">
    <property type="component" value="Chromosome"/>
</dbReference>
<feature type="transmembrane region" description="Helical" evidence="1">
    <location>
        <begin position="6"/>
        <end position="24"/>
    </location>
</feature>
<evidence type="ECO:0000313" key="2">
    <source>
        <dbReference type="EMBL" id="ACB40669.1"/>
    </source>
</evidence>
<protein>
    <submittedName>
        <fullName evidence="2">Uncharacterized protein</fullName>
    </submittedName>
</protein>
<dbReference type="AlphaFoldDB" id="B1YAW9"/>
<keyword evidence="1" id="KW-0472">Membrane</keyword>
<dbReference type="OrthoDB" id="25785at2157"/>
<dbReference type="HOGENOM" id="CLU_2550424_0_0_2"/>
<dbReference type="EMBL" id="CP001014">
    <property type="protein sequence ID" value="ACB40669.1"/>
    <property type="molecule type" value="Genomic_DNA"/>
</dbReference>
<sequence length="84" mass="9785">MSWDYLAVLLISFIMLMFFMYMFWRESAVRSRERPAEMYTVVKCGDGVERKRKYQEGDYVGKPVEDCAGGVVVGVFKEVAQQQQ</sequence>
<dbReference type="GeneID" id="6166176"/>
<reference evidence="2" key="1">
    <citation type="submission" date="2008-03" db="EMBL/GenBank/DDBJ databases">
        <title>Complete sequence of Thermoproteus neutrophilus V24Sta.</title>
        <authorList>
            <consortium name="US DOE Joint Genome Institute"/>
            <person name="Copeland A."/>
            <person name="Lucas S."/>
            <person name="Lapidus A."/>
            <person name="Glavina del Rio T."/>
            <person name="Dalin E."/>
            <person name="Tice H."/>
            <person name="Bruce D."/>
            <person name="Goodwin L."/>
            <person name="Pitluck S."/>
            <person name="Sims D."/>
            <person name="Brettin T."/>
            <person name="Detter J.C."/>
            <person name="Han C."/>
            <person name="Kuske C.R."/>
            <person name="Schmutz J."/>
            <person name="Larimer F."/>
            <person name="Land M."/>
            <person name="Hauser L."/>
            <person name="Kyrpides N."/>
            <person name="Mikhailova N."/>
            <person name="Biddle J.F."/>
            <person name="Zhang Z."/>
            <person name="Fitz-Gibbon S.T."/>
            <person name="Lowe T.M."/>
            <person name="Saltikov C."/>
            <person name="House C.H."/>
            <person name="Richardson P."/>
        </authorList>
    </citation>
    <scope>NUCLEOTIDE SEQUENCE [LARGE SCALE GENOMIC DNA]</scope>
    <source>
        <strain evidence="2">V24Sta</strain>
    </source>
</reference>
<organism evidence="2 3">
    <name type="scientific">Pyrobaculum neutrophilum (strain DSM 2338 / JCM 9278 / NBRC 100436 / V24Sta)</name>
    <name type="common">Thermoproteus neutrophilus</name>
    <dbReference type="NCBI Taxonomy" id="444157"/>
    <lineage>
        <taxon>Archaea</taxon>
        <taxon>Thermoproteota</taxon>
        <taxon>Thermoprotei</taxon>
        <taxon>Thermoproteales</taxon>
        <taxon>Thermoproteaceae</taxon>
        <taxon>Pyrobaculum</taxon>
    </lineage>
</organism>
<dbReference type="RefSeq" id="WP_012351088.1">
    <property type="nucleotide sequence ID" value="NC_010525.1"/>
</dbReference>
<keyword evidence="1" id="KW-1133">Transmembrane helix</keyword>
<dbReference type="KEGG" id="tne:Tneu_1751"/>
<accession>B1YAW9</accession>
<name>B1YAW9_PYRNV</name>
<dbReference type="STRING" id="444157.Tneu_1751"/>
<dbReference type="eggNOG" id="arCOG03770">
    <property type="taxonomic scope" value="Archaea"/>
</dbReference>
<keyword evidence="3" id="KW-1185">Reference proteome</keyword>